<keyword evidence="6" id="KW-0328">Glycosyltransferase</keyword>
<evidence type="ECO:0000256" key="1">
    <source>
        <dbReference type="ARBA" id="ARBA00001936"/>
    </source>
</evidence>
<dbReference type="UniPathway" id="UPA00378"/>
<keyword evidence="9" id="KW-0479">Metal-binding</keyword>
<evidence type="ECO:0000256" key="16">
    <source>
        <dbReference type="ARBA" id="ARBA00030723"/>
    </source>
</evidence>
<dbReference type="GO" id="GO:0000139">
    <property type="term" value="C:Golgi membrane"/>
    <property type="evidence" value="ECO:0007669"/>
    <property type="project" value="UniProtKB-SubCell"/>
</dbReference>
<evidence type="ECO:0000256" key="9">
    <source>
        <dbReference type="ARBA" id="ARBA00022723"/>
    </source>
</evidence>
<organism evidence="21 22">
    <name type="scientific">Tigriopus californicus</name>
    <name type="common">Marine copepod</name>
    <dbReference type="NCBI Taxonomy" id="6832"/>
    <lineage>
        <taxon>Eukaryota</taxon>
        <taxon>Metazoa</taxon>
        <taxon>Ecdysozoa</taxon>
        <taxon>Arthropoda</taxon>
        <taxon>Crustacea</taxon>
        <taxon>Multicrustacea</taxon>
        <taxon>Hexanauplia</taxon>
        <taxon>Copepoda</taxon>
        <taxon>Harpacticoida</taxon>
        <taxon>Harpacticidae</taxon>
        <taxon>Tigriopus</taxon>
    </lineage>
</organism>
<keyword evidence="15" id="KW-0464">Manganese</keyword>
<evidence type="ECO:0000256" key="18">
    <source>
        <dbReference type="ARBA" id="ARBA00032181"/>
    </source>
</evidence>
<keyword evidence="22" id="KW-1185">Reference proteome</keyword>
<evidence type="ECO:0000256" key="10">
    <source>
        <dbReference type="ARBA" id="ARBA00022968"/>
    </source>
</evidence>
<evidence type="ECO:0000256" key="4">
    <source>
        <dbReference type="ARBA" id="ARBA00008539"/>
    </source>
</evidence>
<comment type="subcellular location">
    <subcellularLocation>
        <location evidence="2">Golgi apparatus membrane</location>
        <topology evidence="2">Single-pass type II membrane protein</topology>
    </subcellularLocation>
</comment>
<evidence type="ECO:0000256" key="3">
    <source>
        <dbReference type="ARBA" id="ARBA00004922"/>
    </source>
</evidence>
<comment type="cofactor">
    <cofactor evidence="1">
        <name>Mn(2+)</name>
        <dbReference type="ChEBI" id="CHEBI:29035"/>
    </cofactor>
</comment>
<evidence type="ECO:0000256" key="7">
    <source>
        <dbReference type="ARBA" id="ARBA00022679"/>
    </source>
</evidence>
<evidence type="ECO:0000256" key="14">
    <source>
        <dbReference type="ARBA" id="ARBA00023180"/>
    </source>
</evidence>
<proteinExistence type="inferred from homology"/>
<evidence type="ECO:0000256" key="17">
    <source>
        <dbReference type="ARBA" id="ARBA00032175"/>
    </source>
</evidence>
<dbReference type="Pfam" id="PF13896">
    <property type="entry name" value="Glyco_transf_49"/>
    <property type="match status" value="1"/>
</dbReference>
<evidence type="ECO:0000256" key="2">
    <source>
        <dbReference type="ARBA" id="ARBA00004323"/>
    </source>
</evidence>
<evidence type="ECO:0000256" key="5">
    <source>
        <dbReference type="ARBA" id="ARBA00017962"/>
    </source>
</evidence>
<comment type="catalytic activity">
    <reaction evidence="20">
        <text>3-O-[beta-D-Xyl-(1-&gt;4)-Rib-ol-P-Rib-ol-P-3-beta-D-GalNAc-(1-&gt;3)-beta-D-GlcNAc-(1-&gt;4)-(O-6-P-alpha-D-Man)]-Thr-[protein] + UDP-alpha-D-glucuronate = 3-O-[beta-D-GlcA-(1-&gt;3)-beta-D-Xyl-(1-&gt;4)-Rib-ol-P-Rib-ol-P-3-beta-D-GalNAc-(1-&gt;3)-beta-D-GlcNAc-(1-&gt;4)-(O-6-P-alpha-D-Man)]-Thr-[protein] + UDP + H(+)</text>
        <dbReference type="Rhea" id="RHEA:46860"/>
        <dbReference type="Rhea" id="RHEA-COMP:15023"/>
        <dbReference type="Rhea" id="RHEA-COMP:17482"/>
        <dbReference type="ChEBI" id="CHEBI:15378"/>
        <dbReference type="ChEBI" id="CHEBI:58052"/>
        <dbReference type="ChEBI" id="CHEBI:58223"/>
        <dbReference type="ChEBI" id="CHEBI:142405"/>
        <dbReference type="ChEBI" id="CHEBI:177336"/>
    </reaction>
</comment>
<dbReference type="PANTHER" id="PTHR46420:SF1">
    <property type="entry name" value="BETA-1,4-GLUCURONYLTRANSFERASE 1"/>
    <property type="match status" value="1"/>
</dbReference>
<keyword evidence="7" id="KW-0808">Transferase</keyword>
<name>A0A553P2W8_TIGCA</name>
<dbReference type="GO" id="GO:0035269">
    <property type="term" value="P:protein O-linked glycosylation via mannose"/>
    <property type="evidence" value="ECO:0007669"/>
    <property type="project" value="TreeGrafter"/>
</dbReference>
<keyword evidence="13" id="KW-0472">Membrane</keyword>
<dbReference type="GO" id="GO:0015020">
    <property type="term" value="F:glucuronosyltransferase activity"/>
    <property type="evidence" value="ECO:0007669"/>
    <property type="project" value="InterPro"/>
</dbReference>
<evidence type="ECO:0000256" key="8">
    <source>
        <dbReference type="ARBA" id="ARBA00022692"/>
    </source>
</evidence>
<dbReference type="InterPro" id="IPR043189">
    <property type="entry name" value="B4GAT1"/>
</dbReference>
<comment type="caution">
    <text evidence="21">The sequence shown here is derived from an EMBL/GenBank/DDBJ whole genome shotgun (WGS) entry which is preliminary data.</text>
</comment>
<dbReference type="STRING" id="6832.A0A553P2W8"/>
<keyword evidence="12" id="KW-0333">Golgi apparatus</keyword>
<reference evidence="21 22" key="1">
    <citation type="journal article" date="2018" name="Nat. Ecol. Evol.">
        <title>Genomic signatures of mitonuclear coevolution across populations of Tigriopus californicus.</title>
        <authorList>
            <person name="Barreto F.S."/>
            <person name="Watson E.T."/>
            <person name="Lima T.G."/>
            <person name="Willett C.S."/>
            <person name="Edmands S."/>
            <person name="Li W."/>
            <person name="Burton R.S."/>
        </authorList>
    </citation>
    <scope>NUCLEOTIDE SEQUENCE [LARGE SCALE GENOMIC DNA]</scope>
    <source>
        <strain evidence="21 22">San Diego</strain>
    </source>
</reference>
<dbReference type="Proteomes" id="UP000318571">
    <property type="component" value="Chromosome 7"/>
</dbReference>
<comment type="similarity">
    <text evidence="4">Belongs to the glycosyltransferase 49 family.</text>
</comment>
<gene>
    <name evidence="21" type="ORF">TCAL_10867</name>
</gene>
<dbReference type="EMBL" id="VCGU01000008">
    <property type="protein sequence ID" value="TRY72045.1"/>
    <property type="molecule type" value="Genomic_DNA"/>
</dbReference>
<evidence type="ECO:0000256" key="20">
    <source>
        <dbReference type="ARBA" id="ARBA00047852"/>
    </source>
</evidence>
<evidence type="ECO:0000256" key="19">
    <source>
        <dbReference type="ARBA" id="ARBA00033291"/>
    </source>
</evidence>
<feature type="non-terminal residue" evidence="21">
    <location>
        <position position="1"/>
    </location>
</feature>
<evidence type="ECO:0000256" key="15">
    <source>
        <dbReference type="ARBA" id="ARBA00023211"/>
    </source>
</evidence>
<feature type="non-terminal residue" evidence="21">
    <location>
        <position position="380"/>
    </location>
</feature>
<comment type="pathway">
    <text evidence="3">Protein modification; protein glycosylation.</text>
</comment>
<accession>A0A553P2W8</accession>
<evidence type="ECO:0000313" key="22">
    <source>
        <dbReference type="Proteomes" id="UP000318571"/>
    </source>
</evidence>
<keyword evidence="11" id="KW-1133">Transmembrane helix</keyword>
<evidence type="ECO:0000313" key="21">
    <source>
        <dbReference type="EMBL" id="TRY72045.1"/>
    </source>
</evidence>
<evidence type="ECO:0000256" key="11">
    <source>
        <dbReference type="ARBA" id="ARBA00022989"/>
    </source>
</evidence>
<dbReference type="GO" id="GO:0046872">
    <property type="term" value="F:metal ion binding"/>
    <property type="evidence" value="ECO:0007669"/>
    <property type="project" value="UniProtKB-KW"/>
</dbReference>
<dbReference type="AlphaFoldDB" id="A0A553P2W8"/>
<keyword evidence="14" id="KW-0325">Glycoprotein</keyword>
<protein>
    <recommendedName>
        <fullName evidence="5">Beta-1,4-glucuronyltransferase 1</fullName>
    </recommendedName>
    <alternativeName>
        <fullName evidence="16">I-beta-1,3-N-acetylglucosaminyltransferase</fullName>
    </alternativeName>
    <alternativeName>
        <fullName evidence="19">N-acetyllactosaminide beta-1,3-N-acetylglucosaminyltransferase</fullName>
    </alternativeName>
    <alternativeName>
        <fullName evidence="17">Poly-N-acetyllactosamine extension enzyme</fullName>
    </alternativeName>
    <alternativeName>
        <fullName evidence="18">UDP-GlcNAc:betaGal beta-1,3-N-acetylglucosaminyltransferase 1</fullName>
    </alternativeName>
</protein>
<evidence type="ECO:0000256" key="12">
    <source>
        <dbReference type="ARBA" id="ARBA00023034"/>
    </source>
</evidence>
<keyword evidence="10" id="KW-0735">Signal-anchor</keyword>
<dbReference type="PANTHER" id="PTHR46420">
    <property type="entry name" value="BETA-1,4-GLUCURONYLTRANSFERASE 1"/>
    <property type="match status" value="1"/>
</dbReference>
<keyword evidence="8" id="KW-0812">Transmembrane</keyword>
<evidence type="ECO:0000256" key="13">
    <source>
        <dbReference type="ARBA" id="ARBA00023136"/>
    </source>
</evidence>
<sequence length="380" mass="44288">EIPIASHVISKELNQTTHIELHRHIALGSQWLDLSQNSKVTLFTHTSMEYMGSLVRFAEQWQGPLSVAIYVPGVDFHLTKLYINYLQDCHSQLMSRMTVHFDFETSNIPISLGDCPSNDIAMDKLVSWRTEKVIRFLHNTPYPNNILRNLARDAVQNEYLMMVDMELIPSQNMFQGLEEFLRKNETKDCFTCAYVIPQFEIESSAYWELPKAKKQLITMIKSNLAEPLYHTRYKPFSHCVQGYKWLDIPDRIRVEIAFTTNYTFLCEPIVVIRSTAPGYQNEFRGFGFDRASHIIHLYLTDYSLHVLNPLYFLHLGRKLDAKMSQKQYAELEINCIHLKKMLHQLQPTNRKDVCADLFKIVLPESFTALKLVYLSEKLAL</sequence>
<evidence type="ECO:0000256" key="6">
    <source>
        <dbReference type="ARBA" id="ARBA00022676"/>
    </source>
</evidence>